<protein>
    <submittedName>
        <fullName evidence="1">Uncharacterized protein</fullName>
    </submittedName>
</protein>
<dbReference type="EMBL" id="GGEC01085559">
    <property type="protein sequence ID" value="MBX66043.1"/>
    <property type="molecule type" value="Transcribed_RNA"/>
</dbReference>
<organism evidence="1">
    <name type="scientific">Rhizophora mucronata</name>
    <name type="common">Asiatic mangrove</name>
    <dbReference type="NCBI Taxonomy" id="61149"/>
    <lineage>
        <taxon>Eukaryota</taxon>
        <taxon>Viridiplantae</taxon>
        <taxon>Streptophyta</taxon>
        <taxon>Embryophyta</taxon>
        <taxon>Tracheophyta</taxon>
        <taxon>Spermatophyta</taxon>
        <taxon>Magnoliopsida</taxon>
        <taxon>eudicotyledons</taxon>
        <taxon>Gunneridae</taxon>
        <taxon>Pentapetalae</taxon>
        <taxon>rosids</taxon>
        <taxon>fabids</taxon>
        <taxon>Malpighiales</taxon>
        <taxon>Rhizophoraceae</taxon>
        <taxon>Rhizophora</taxon>
    </lineage>
</organism>
<sequence length="41" mass="4940">MVFIVLEWCIHDFAPNCYSTTFWFVEKEILLMNSSAFDLFM</sequence>
<reference evidence="1" key="1">
    <citation type="submission" date="2018-02" db="EMBL/GenBank/DDBJ databases">
        <title>Rhizophora mucronata_Transcriptome.</title>
        <authorList>
            <person name="Meera S.P."/>
            <person name="Sreeshan A."/>
            <person name="Augustine A."/>
        </authorList>
    </citation>
    <scope>NUCLEOTIDE SEQUENCE</scope>
    <source>
        <tissue evidence="1">Leaf</tissue>
    </source>
</reference>
<dbReference type="AlphaFoldDB" id="A0A2P2QGB7"/>
<name>A0A2P2QGB7_RHIMU</name>
<proteinExistence type="predicted"/>
<accession>A0A2P2QGB7</accession>
<evidence type="ECO:0000313" key="1">
    <source>
        <dbReference type="EMBL" id="MBX66043.1"/>
    </source>
</evidence>